<evidence type="ECO:0000256" key="7">
    <source>
        <dbReference type="ARBA" id="ARBA00022833"/>
    </source>
</evidence>
<feature type="binding site" evidence="13">
    <location>
        <position position="75"/>
    </location>
    <ligand>
        <name>Zn(2+)</name>
        <dbReference type="ChEBI" id="CHEBI:29105"/>
    </ligand>
</feature>
<evidence type="ECO:0000256" key="11">
    <source>
        <dbReference type="ARBA" id="ARBA00023235"/>
    </source>
</evidence>
<dbReference type="GO" id="GO:0019146">
    <property type="term" value="F:arabinose-5-phosphate isomerase activity"/>
    <property type="evidence" value="ECO:0007669"/>
    <property type="project" value="UniProtKB-EC"/>
</dbReference>
<reference evidence="18" key="2">
    <citation type="submission" date="2018-07" db="EMBL/GenBank/DDBJ databases">
        <authorList>
            <consortium name="NCBI Pathogen Detection Project"/>
        </authorList>
    </citation>
    <scope>NUCLEOTIDE SEQUENCE</scope>
    <source>
        <strain evidence="18">DMS 3702</strain>
    </source>
</reference>
<keyword evidence="11 12" id="KW-0413">Isomerase</keyword>
<dbReference type="InterPro" id="IPR035474">
    <property type="entry name" value="SIS_Kpsf"/>
</dbReference>
<dbReference type="PANTHER" id="PTHR42745">
    <property type="match status" value="1"/>
</dbReference>
<dbReference type="InterPro" id="IPR046342">
    <property type="entry name" value="CBS_dom_sf"/>
</dbReference>
<dbReference type="InterPro" id="IPR001347">
    <property type="entry name" value="SIS_dom"/>
</dbReference>
<evidence type="ECO:0000256" key="15">
    <source>
        <dbReference type="PROSITE-ProRule" id="PRU00703"/>
    </source>
</evidence>
<sequence>MSDALLNAGRQTLMLELQEASRLPERLGDDFVRAANIIIHCEGKVIVSGIGKSGHIGKKIAATLASTGTPAFFVHPAEALHGDLGMIESRDVMLFISYSGGAKELDLIIPRLEDKSVALLAMTGKLHSPLGRAAKAVLDISVEREACPMHLAPTSSTVNTLMMGDALAMAVMQARGFNEEDFARSHPAGALGARLLNNVHHLMRQGDAIPQVMLATSVMDAMLELSRTGLGLVAVCDEQHVVKGVFTDGDLRRWLVGGGDLRRWLVGGGALTTPVSEAMTPNGITLQAQSRAIDAKELLMKRKITAAPVVDENGKLTGAINLQDFYQAGII</sequence>
<accession>A0A730NW69</accession>
<evidence type="ECO:0000256" key="2">
    <source>
        <dbReference type="ARBA" id="ARBA00008165"/>
    </source>
</evidence>
<protein>
    <recommendedName>
        <fullName evidence="12">Arabinose 5-phosphate isomerase</fullName>
        <shortName evidence="12">API</shortName>
        <ecNumber evidence="12">5.3.1.13</ecNumber>
    </recommendedName>
</protein>
<reference evidence="19" key="3">
    <citation type="submission" date="2018-07" db="EMBL/GenBank/DDBJ databases">
        <authorList>
            <consortium name="GenomeTrakr network: Whole genome sequencing for foodborne pathogen traceback"/>
        </authorList>
    </citation>
    <scope>NUCLEOTIDE SEQUENCE</scope>
    <source>
        <strain evidence="19">SGSC 2482</strain>
    </source>
</reference>
<dbReference type="PANTHER" id="PTHR42745:SF2">
    <property type="entry name" value="ARABINOSE 5-PHOSPHATE ISOMERASE GUTQ"/>
    <property type="match status" value="1"/>
</dbReference>
<evidence type="ECO:0000256" key="9">
    <source>
        <dbReference type="ARBA" id="ARBA00022985"/>
    </source>
</evidence>
<dbReference type="EMBL" id="CP074612">
    <property type="protein sequence ID" value="QVQ18016.1"/>
    <property type="molecule type" value="Genomic_DNA"/>
</dbReference>
<evidence type="ECO:0000256" key="10">
    <source>
        <dbReference type="ARBA" id="ARBA00023122"/>
    </source>
</evidence>
<dbReference type="Pfam" id="PF01380">
    <property type="entry name" value="SIS"/>
    <property type="match status" value="1"/>
</dbReference>
<keyword evidence="7 13" id="KW-0862">Zinc</keyword>
<dbReference type="InterPro" id="IPR004800">
    <property type="entry name" value="KdsD/KpsF-type"/>
</dbReference>
<comment type="subunit">
    <text evidence="3">Homotetramer.</text>
</comment>
<dbReference type="NCBIfam" id="TIGR00393">
    <property type="entry name" value="kpsF"/>
    <property type="match status" value="1"/>
</dbReference>
<organism evidence="18">
    <name type="scientific">Salmonella enterica subsp. enterica serovar Indiana</name>
    <dbReference type="NCBI Taxonomy" id="286783"/>
    <lineage>
        <taxon>Bacteria</taxon>
        <taxon>Pseudomonadati</taxon>
        <taxon>Pseudomonadota</taxon>
        <taxon>Gammaproteobacteria</taxon>
        <taxon>Enterobacterales</taxon>
        <taxon>Enterobacteriaceae</taxon>
        <taxon>Salmonella</taxon>
    </lineage>
</organism>
<evidence type="ECO:0000256" key="6">
    <source>
        <dbReference type="ARBA" id="ARBA00022741"/>
    </source>
</evidence>
<evidence type="ECO:0000256" key="5">
    <source>
        <dbReference type="ARBA" id="ARBA00022737"/>
    </source>
</evidence>
<dbReference type="PIRSF" id="PIRSF004692">
    <property type="entry name" value="KdsD_KpsF"/>
    <property type="match status" value="1"/>
</dbReference>
<keyword evidence="8" id="KW-0067">ATP-binding</keyword>
<evidence type="ECO:0000313" key="18">
    <source>
        <dbReference type="EMBL" id="HAE3815474.1"/>
    </source>
</evidence>
<evidence type="ECO:0000256" key="8">
    <source>
        <dbReference type="ARBA" id="ARBA00022840"/>
    </source>
</evidence>
<dbReference type="NCBIfam" id="NF008581">
    <property type="entry name" value="PRK11543.1"/>
    <property type="match status" value="1"/>
</dbReference>
<dbReference type="CDD" id="cd05014">
    <property type="entry name" value="SIS_Kpsf"/>
    <property type="match status" value="1"/>
</dbReference>
<dbReference type="EC" id="5.3.1.13" evidence="12"/>
<keyword evidence="9" id="KW-0448">Lipopolysaccharide biosynthesis</keyword>
<feature type="site" description="Catalytically relevant" evidence="14">
    <location>
        <position position="145"/>
    </location>
</feature>
<dbReference type="InterPro" id="IPR050986">
    <property type="entry name" value="GutQ/KpsF_isomerases"/>
</dbReference>
<keyword evidence="10 15" id="KW-0129">CBS domain</keyword>
<dbReference type="PROSITE" id="PS51464">
    <property type="entry name" value="SIS"/>
    <property type="match status" value="1"/>
</dbReference>
<dbReference type="EMBL" id="DAARSZ010000005">
    <property type="protein sequence ID" value="HAE3815474.1"/>
    <property type="molecule type" value="Genomic_DNA"/>
</dbReference>
<dbReference type="Gene3D" id="3.10.580.10">
    <property type="entry name" value="CBS-domain"/>
    <property type="match status" value="1"/>
</dbReference>
<feature type="site" description="Catalytically relevant" evidence="14">
    <location>
        <position position="186"/>
    </location>
</feature>
<reference evidence="18" key="1">
    <citation type="journal article" date="2018" name="Genome Biol.">
        <title>SKESA: strategic k-mer extension for scrupulous assemblies.</title>
        <authorList>
            <person name="Souvorov A."/>
            <person name="Agarwala R."/>
            <person name="Lipman D.J."/>
        </authorList>
    </citation>
    <scope>NUCLEOTIDE SEQUENCE</scope>
    <source>
        <strain evidence="18">DMS 3702</strain>
    </source>
</reference>
<dbReference type="SUPFAM" id="SSF53697">
    <property type="entry name" value="SIS domain"/>
    <property type="match status" value="1"/>
</dbReference>
<dbReference type="FunFam" id="3.40.50.10490:FF:000011">
    <property type="entry name" value="Arabinose 5-phosphate isomerase"/>
    <property type="match status" value="1"/>
</dbReference>
<evidence type="ECO:0000313" key="19">
    <source>
        <dbReference type="EMBL" id="QVQ18016.1"/>
    </source>
</evidence>
<evidence type="ECO:0000256" key="1">
    <source>
        <dbReference type="ARBA" id="ARBA00000712"/>
    </source>
</evidence>
<dbReference type="GO" id="GO:0046872">
    <property type="term" value="F:metal ion binding"/>
    <property type="evidence" value="ECO:0007669"/>
    <property type="project" value="UniProtKB-KW"/>
</dbReference>
<dbReference type="PROSITE" id="PS51371">
    <property type="entry name" value="CBS"/>
    <property type="match status" value="2"/>
</dbReference>
<dbReference type="AlphaFoldDB" id="A0A730NW69"/>
<feature type="domain" description="SIS" evidence="17">
    <location>
        <begin position="34"/>
        <end position="177"/>
    </location>
</feature>
<evidence type="ECO:0000259" key="16">
    <source>
        <dbReference type="PROSITE" id="PS51371"/>
    </source>
</evidence>
<keyword evidence="6" id="KW-0547">Nucleotide-binding</keyword>
<dbReference type="InterPro" id="IPR046348">
    <property type="entry name" value="SIS_dom_sf"/>
</dbReference>
<evidence type="ECO:0000256" key="13">
    <source>
        <dbReference type="PIRSR" id="PIRSR004692-2"/>
    </source>
</evidence>
<comment type="similarity">
    <text evidence="2 12">Belongs to the SIS family. GutQ/KpsF subfamily.</text>
</comment>
<evidence type="ECO:0000256" key="14">
    <source>
        <dbReference type="PIRSR" id="PIRSR004692-3"/>
    </source>
</evidence>
<dbReference type="GO" id="GO:0005524">
    <property type="term" value="F:ATP binding"/>
    <property type="evidence" value="ECO:0007669"/>
    <property type="project" value="UniProtKB-KW"/>
</dbReference>
<feature type="site" description="Catalytically relevant" evidence="14">
    <location>
        <position position="104"/>
    </location>
</feature>
<gene>
    <name evidence="18" type="primary">gutQ</name>
    <name evidence="19" type="ORF">CAC52_05005</name>
    <name evidence="18" type="ORF">GNC04_001264</name>
</gene>
<evidence type="ECO:0000259" key="17">
    <source>
        <dbReference type="PROSITE" id="PS51464"/>
    </source>
</evidence>
<dbReference type="Gene3D" id="3.40.50.10490">
    <property type="entry name" value="Glucose-6-phosphate isomerase like protein, domain 1"/>
    <property type="match status" value="1"/>
</dbReference>
<comment type="catalytic activity">
    <reaction evidence="1 12">
        <text>D-arabinose 5-phosphate = D-ribulose 5-phosphate</text>
        <dbReference type="Rhea" id="RHEA:23104"/>
        <dbReference type="ChEBI" id="CHEBI:57693"/>
        <dbReference type="ChEBI" id="CHEBI:58121"/>
        <dbReference type="EC" id="5.3.1.13"/>
    </reaction>
</comment>
<feature type="site" description="Catalytically relevant" evidence="14">
    <location>
        <position position="52"/>
    </location>
</feature>
<feature type="domain" description="CBS" evidence="16">
    <location>
        <begin position="203"/>
        <end position="261"/>
    </location>
</feature>
<evidence type="ECO:0000256" key="12">
    <source>
        <dbReference type="PIRNR" id="PIRNR004692"/>
    </source>
</evidence>
<proteinExistence type="inferred from homology"/>
<dbReference type="SUPFAM" id="SSF54631">
    <property type="entry name" value="CBS-domain pair"/>
    <property type="match status" value="1"/>
</dbReference>
<reference evidence="19" key="4">
    <citation type="submission" date="2021-05" db="EMBL/GenBank/DDBJ databases">
        <title>Whole genome PacBio Sequel sequence of Salmonella enterica subsp. enterica.</title>
        <authorList>
            <person name="Hoffmann M."/>
            <person name="Balkey M."/>
            <person name="Luo Y."/>
        </authorList>
    </citation>
    <scope>NUCLEOTIDE SEQUENCE</scope>
    <source>
        <strain evidence="19">SGSC 2482</strain>
    </source>
</reference>
<dbReference type="CDD" id="cd04604">
    <property type="entry name" value="CBS_pair_SIS_assoc"/>
    <property type="match status" value="1"/>
</dbReference>
<dbReference type="GO" id="GO:0009103">
    <property type="term" value="P:lipopolysaccharide biosynthetic process"/>
    <property type="evidence" value="ECO:0007669"/>
    <property type="project" value="UniProtKB-KW"/>
</dbReference>
<keyword evidence="5" id="KW-0677">Repeat</keyword>
<keyword evidence="4 13" id="KW-0479">Metal-binding</keyword>
<evidence type="ECO:0000256" key="4">
    <source>
        <dbReference type="ARBA" id="ARBA00022723"/>
    </source>
</evidence>
<dbReference type="InterPro" id="IPR000644">
    <property type="entry name" value="CBS_dom"/>
</dbReference>
<feature type="domain" description="CBS" evidence="16">
    <location>
        <begin position="279"/>
        <end position="331"/>
    </location>
</feature>
<name>A0A730NW69_SALET</name>
<evidence type="ECO:0000256" key="3">
    <source>
        <dbReference type="ARBA" id="ARBA00011881"/>
    </source>
</evidence>
<dbReference type="Pfam" id="PF00571">
    <property type="entry name" value="CBS"/>
    <property type="match status" value="2"/>
</dbReference>